<evidence type="ECO:0000313" key="1">
    <source>
        <dbReference type="EMBL" id="PRR79352.1"/>
    </source>
</evidence>
<evidence type="ECO:0000313" key="2">
    <source>
        <dbReference type="Proteomes" id="UP000239706"/>
    </source>
</evidence>
<dbReference type="PANTHER" id="PTHR35787:SF1">
    <property type="entry name" value="GLYCEROL UPTAKE OPERON ANTITERMINATOR REGULATORY PROTEIN"/>
    <property type="match status" value="1"/>
</dbReference>
<organism evidence="1 2">
    <name type="scientific">Clostridium liquoris</name>
    <dbReference type="NCBI Taxonomy" id="1289519"/>
    <lineage>
        <taxon>Bacteria</taxon>
        <taxon>Bacillati</taxon>
        <taxon>Bacillota</taxon>
        <taxon>Clostridia</taxon>
        <taxon>Eubacteriales</taxon>
        <taxon>Clostridiaceae</taxon>
        <taxon>Clostridium</taxon>
    </lineage>
</organism>
<dbReference type="PANTHER" id="PTHR35787">
    <property type="entry name" value="GLYCEROL UPTAKE OPERON ANTITERMINATOR REGULATORY PROTEIN"/>
    <property type="match status" value="1"/>
</dbReference>
<accession>A0A2T0B653</accession>
<dbReference type="GO" id="GO:0006071">
    <property type="term" value="P:glycerol metabolic process"/>
    <property type="evidence" value="ECO:0007669"/>
    <property type="project" value="InterPro"/>
</dbReference>
<dbReference type="Proteomes" id="UP000239706">
    <property type="component" value="Unassembled WGS sequence"/>
</dbReference>
<dbReference type="GO" id="GO:0006355">
    <property type="term" value="P:regulation of DNA-templated transcription"/>
    <property type="evidence" value="ECO:0007669"/>
    <property type="project" value="InterPro"/>
</dbReference>
<dbReference type="PIRSF" id="PIRSF016897">
    <property type="entry name" value="GlpP"/>
    <property type="match status" value="1"/>
</dbReference>
<sequence length="186" mass="20388">MNIKGILIENPVIAALRNDKDLENVLDSKALVVFVLYGNIMNIAKICNKLREAKKIVFIHLDMIDGLKGDQAGIEFIKEFANPEGIITTKSSNVKYAKQLGLYTIQRVFIIDSLFLRTGIKNIHETGPNAVEVMPGVASKIIHTMQKEINVPIIAGGLIKSKKDVMDSLAAGAIAISTTSTELWNL</sequence>
<reference evidence="1 2" key="1">
    <citation type="submission" date="2018-03" db="EMBL/GenBank/DDBJ databases">
        <title>Genome sequence of Clostridium liquoris DSM 100320.</title>
        <authorList>
            <person name="Poehlein A."/>
            <person name="Daniel R."/>
        </authorList>
    </citation>
    <scope>NUCLEOTIDE SEQUENCE [LARGE SCALE GENOMIC DNA]</scope>
    <source>
        <strain evidence="1 2">DSM 100320</strain>
    </source>
</reference>
<proteinExistence type="predicted"/>
<gene>
    <name evidence="1" type="ORF">CLLI_08320</name>
</gene>
<dbReference type="Gene3D" id="3.20.20.70">
    <property type="entry name" value="Aldolase class I"/>
    <property type="match status" value="1"/>
</dbReference>
<dbReference type="OrthoDB" id="9799580at2"/>
<name>A0A2T0B653_9CLOT</name>
<comment type="caution">
    <text evidence="1">The sequence shown here is derived from an EMBL/GenBank/DDBJ whole genome shotgun (WGS) entry which is preliminary data.</text>
</comment>
<dbReference type="RefSeq" id="WP_106062987.1">
    <property type="nucleotide sequence ID" value="NZ_PVXO01000027.1"/>
</dbReference>
<dbReference type="InterPro" id="IPR006699">
    <property type="entry name" value="GlpP"/>
</dbReference>
<protein>
    <submittedName>
        <fullName evidence="1">Dihydroorotate dehydrogenase 1B</fullName>
    </submittedName>
</protein>
<dbReference type="SUPFAM" id="SSF110391">
    <property type="entry name" value="GlpP-like"/>
    <property type="match status" value="1"/>
</dbReference>
<dbReference type="InterPro" id="IPR013785">
    <property type="entry name" value="Aldolase_TIM"/>
</dbReference>
<dbReference type="EMBL" id="PVXO01000027">
    <property type="protein sequence ID" value="PRR79352.1"/>
    <property type="molecule type" value="Genomic_DNA"/>
</dbReference>
<dbReference type="AlphaFoldDB" id="A0A2T0B653"/>
<keyword evidence="2" id="KW-1185">Reference proteome</keyword>
<dbReference type="Pfam" id="PF04309">
    <property type="entry name" value="G3P_antiterm"/>
    <property type="match status" value="1"/>
</dbReference>